<protein>
    <submittedName>
        <fullName evidence="1">RimJ/RimL family protein N-acetyltransferase</fullName>
    </submittedName>
</protein>
<keyword evidence="2" id="KW-1185">Reference proteome</keyword>
<gene>
    <name evidence="1" type="ORF">J2Z70_000798</name>
</gene>
<dbReference type="EMBL" id="JAGGLV010000002">
    <property type="protein sequence ID" value="MBP2110658.1"/>
    <property type="molecule type" value="Genomic_DNA"/>
</dbReference>
<organism evidence="1 2">
    <name type="scientific">Paenibacillus silagei</name>
    <dbReference type="NCBI Taxonomy" id="1670801"/>
    <lineage>
        <taxon>Bacteria</taxon>
        <taxon>Bacillati</taxon>
        <taxon>Bacillota</taxon>
        <taxon>Bacilli</taxon>
        <taxon>Bacillales</taxon>
        <taxon>Paenibacillaceae</taxon>
        <taxon>Paenibacillus</taxon>
    </lineage>
</organism>
<name>A0ABS4NKS6_9BACL</name>
<evidence type="ECO:0000313" key="1">
    <source>
        <dbReference type="EMBL" id="MBP2110658.1"/>
    </source>
</evidence>
<sequence length="53" mass="6431">MPLRYLLIKGLHKIVLDTNLKNVRAWHVYKKHGFRKNAVQKNVWIDHDGVRFY</sequence>
<comment type="caution">
    <text evidence="1">The sequence shown here is derived from an EMBL/GenBank/DDBJ whole genome shotgun (WGS) entry which is preliminary data.</text>
</comment>
<dbReference type="Proteomes" id="UP000773462">
    <property type="component" value="Unassembled WGS sequence"/>
</dbReference>
<evidence type="ECO:0000313" key="2">
    <source>
        <dbReference type="Proteomes" id="UP000773462"/>
    </source>
</evidence>
<proteinExistence type="predicted"/>
<accession>A0ABS4NKS6</accession>
<dbReference type="InterPro" id="IPR016181">
    <property type="entry name" value="Acyl_CoA_acyltransferase"/>
</dbReference>
<dbReference type="Gene3D" id="3.40.630.30">
    <property type="match status" value="1"/>
</dbReference>
<reference evidence="1 2" key="1">
    <citation type="submission" date="2021-03" db="EMBL/GenBank/DDBJ databases">
        <title>Genomic Encyclopedia of Type Strains, Phase IV (KMG-IV): sequencing the most valuable type-strain genomes for metagenomic binning, comparative biology and taxonomic classification.</title>
        <authorList>
            <person name="Goeker M."/>
        </authorList>
    </citation>
    <scope>NUCLEOTIDE SEQUENCE [LARGE SCALE GENOMIC DNA]</scope>
    <source>
        <strain evidence="1 2">DSM 101953</strain>
    </source>
</reference>
<dbReference type="SUPFAM" id="SSF55729">
    <property type="entry name" value="Acyl-CoA N-acyltransferases (Nat)"/>
    <property type="match status" value="1"/>
</dbReference>